<name>A0A2T5G5C8_9BACL</name>
<keyword evidence="4 5" id="KW-0472">Membrane</keyword>
<feature type="transmembrane region" description="Helical" evidence="5">
    <location>
        <begin position="424"/>
        <end position="444"/>
    </location>
</feature>
<feature type="transmembrane region" description="Helical" evidence="5">
    <location>
        <begin position="108"/>
        <end position="128"/>
    </location>
</feature>
<feature type="transmembrane region" description="Helical" evidence="5">
    <location>
        <begin position="6"/>
        <end position="25"/>
    </location>
</feature>
<dbReference type="EMBL" id="PEBW01000005">
    <property type="protein sequence ID" value="PTQ51392.1"/>
    <property type="molecule type" value="Genomic_DNA"/>
</dbReference>
<comment type="subcellular location">
    <subcellularLocation>
        <location evidence="1">Membrane</location>
        <topology evidence="1">Multi-pass membrane protein</topology>
    </subcellularLocation>
</comment>
<feature type="transmembrane region" description="Helical" evidence="5">
    <location>
        <begin position="224"/>
        <end position="247"/>
    </location>
</feature>
<feature type="transmembrane region" description="Helical" evidence="5">
    <location>
        <begin position="157"/>
        <end position="175"/>
    </location>
</feature>
<dbReference type="Gene3D" id="1.20.1740.10">
    <property type="entry name" value="Amino acid/polyamine transporter I"/>
    <property type="match status" value="1"/>
</dbReference>
<evidence type="ECO:0000256" key="2">
    <source>
        <dbReference type="ARBA" id="ARBA00022692"/>
    </source>
</evidence>
<evidence type="ECO:0000313" key="6">
    <source>
        <dbReference type="EMBL" id="PTQ51392.1"/>
    </source>
</evidence>
<organism evidence="6 7">
    <name type="scientific">Brockia lithotrophica</name>
    <dbReference type="NCBI Taxonomy" id="933949"/>
    <lineage>
        <taxon>Bacteria</taxon>
        <taxon>Bacillati</taxon>
        <taxon>Bacillota</taxon>
        <taxon>Bacilli</taxon>
        <taxon>Bacillales</taxon>
        <taxon>Bacillales Family X. Incertae Sedis</taxon>
        <taxon>Brockia</taxon>
    </lineage>
</organism>
<dbReference type="Proteomes" id="UP000244016">
    <property type="component" value="Unassembled WGS sequence"/>
</dbReference>
<feature type="transmembrane region" description="Helical" evidence="5">
    <location>
        <begin position="66"/>
        <end position="87"/>
    </location>
</feature>
<protein>
    <submittedName>
        <fullName evidence="6">Amino acid permease</fullName>
    </submittedName>
</protein>
<accession>A0A2T5G5C8</accession>
<evidence type="ECO:0000256" key="4">
    <source>
        <dbReference type="ARBA" id="ARBA00023136"/>
    </source>
</evidence>
<gene>
    <name evidence="6" type="ORF">BLITH_1469</name>
</gene>
<dbReference type="PANTHER" id="PTHR47704:SF1">
    <property type="entry name" value="POTASSIUM TRANSPORTER KIMA"/>
    <property type="match status" value="1"/>
</dbReference>
<dbReference type="Pfam" id="PF13520">
    <property type="entry name" value="AA_permease_2"/>
    <property type="match status" value="1"/>
</dbReference>
<feature type="transmembrane region" description="Helical" evidence="5">
    <location>
        <begin position="37"/>
        <end position="60"/>
    </location>
</feature>
<evidence type="ECO:0000256" key="5">
    <source>
        <dbReference type="SAM" id="Phobius"/>
    </source>
</evidence>
<dbReference type="PANTHER" id="PTHR47704">
    <property type="entry name" value="POTASSIUM TRANSPORTER KIMA"/>
    <property type="match status" value="1"/>
</dbReference>
<keyword evidence="2 5" id="KW-0812">Transmembrane</keyword>
<comment type="caution">
    <text evidence="6">The sequence shown here is derived from an EMBL/GenBank/DDBJ whole genome shotgun (WGS) entry which is preliminary data.</text>
</comment>
<feature type="transmembrane region" description="Helical" evidence="5">
    <location>
        <begin position="182"/>
        <end position="204"/>
    </location>
</feature>
<reference evidence="6 7" key="1">
    <citation type="submission" date="2017-08" db="EMBL/GenBank/DDBJ databases">
        <title>Burning lignite coal seam in the remote Altai Mountains harbors a hydrogen-driven thermophilic microbial community.</title>
        <authorList>
            <person name="Kadnikov V.V."/>
            <person name="Mardanov A.V."/>
            <person name="Ivasenko D."/>
            <person name="Beletsky A.V."/>
            <person name="Karnachuk O.V."/>
            <person name="Ravin N.V."/>
        </authorList>
    </citation>
    <scope>NUCLEOTIDE SEQUENCE [LARGE SCALE GENOMIC DNA]</scope>
    <source>
        <strain evidence="6">AL31</strain>
    </source>
</reference>
<feature type="transmembrane region" description="Helical" evidence="5">
    <location>
        <begin position="268"/>
        <end position="291"/>
    </location>
</feature>
<feature type="transmembrane region" description="Helical" evidence="5">
    <location>
        <begin position="390"/>
        <end position="412"/>
    </location>
</feature>
<dbReference type="GO" id="GO:0022857">
    <property type="term" value="F:transmembrane transporter activity"/>
    <property type="evidence" value="ECO:0007669"/>
    <property type="project" value="InterPro"/>
</dbReference>
<feature type="transmembrane region" description="Helical" evidence="5">
    <location>
        <begin position="311"/>
        <end position="344"/>
    </location>
</feature>
<sequence>MLTSSAVLLVALLLAFTLVMGFLAVHRGVTYQKGGRTYVGFVGVSAIAMMDLLASVFYGPGEAYRYIGYDAMFFLVLTSGIIALYAFSMTEIAEILEGLGHRGGGVYTITYLVFGRTLSLIAVASILVDYINMAALSAISAVENAASVFPIWEGFKIPLELGIVWFLALLNILGIRSNVWTTFGVFLFLGYALVAGIALGLTGLDARATEVLVRGFRDPVVHLTGSGVLGALGYAMVGVGSTILAYSGIETVLQTQKLVENWREIRKAYLFLVVLNGILIPGVGVLALAHVPDPGAHVEGLVVTYAVQVGGEAYGVVMALAAALALAFAMNTAFVGGTELLTAIAERYGLAFLLRTNRAGVHQGIVLFLAATFTVLILITNGSANLVADMFAIGLLASFVLNLLALVTYRISEGYSRMRAYRTGVAKNVFLVLVFAAAFVYVAAHKVHGTALWAGTSLVMIVLGMLAARFFRNPDLAYESSFHTVEELERYIEKMGGDTVHLHFARPRESVGREPGHVYVTFALQRLRPPRRRGENHFVLPYSQMWGVVAEMEALLRHLEKRFPDKAFVVHLGWPLSSWRERLSTGFMVHHFLMLPRSFPNIAFRIEYTPRRKSQT</sequence>
<evidence type="ECO:0000256" key="3">
    <source>
        <dbReference type="ARBA" id="ARBA00022989"/>
    </source>
</evidence>
<keyword evidence="3 5" id="KW-1133">Transmembrane helix</keyword>
<dbReference type="GO" id="GO:0016020">
    <property type="term" value="C:membrane"/>
    <property type="evidence" value="ECO:0007669"/>
    <property type="project" value="UniProtKB-SubCell"/>
</dbReference>
<evidence type="ECO:0000256" key="1">
    <source>
        <dbReference type="ARBA" id="ARBA00004141"/>
    </source>
</evidence>
<evidence type="ECO:0000313" key="7">
    <source>
        <dbReference type="Proteomes" id="UP000244016"/>
    </source>
</evidence>
<feature type="transmembrane region" description="Helical" evidence="5">
    <location>
        <begin position="450"/>
        <end position="471"/>
    </location>
</feature>
<feature type="transmembrane region" description="Helical" evidence="5">
    <location>
        <begin position="365"/>
        <end position="384"/>
    </location>
</feature>
<dbReference type="AlphaFoldDB" id="A0A2T5G5C8"/>
<proteinExistence type="predicted"/>
<dbReference type="InterPro" id="IPR002293">
    <property type="entry name" value="AA/rel_permease1"/>
</dbReference>
<dbReference type="InterPro" id="IPR053153">
    <property type="entry name" value="APC_K+_Transporter"/>
</dbReference>